<dbReference type="InterPro" id="IPR006059">
    <property type="entry name" value="SBP"/>
</dbReference>
<dbReference type="Proteomes" id="UP000523821">
    <property type="component" value="Unassembled WGS sequence"/>
</dbReference>
<reference evidence="5 6" key="1">
    <citation type="submission" date="2020-08" db="EMBL/GenBank/DDBJ databases">
        <title>Genomic Encyclopedia of Type Strains, Phase IV (KMG-IV): sequencing the most valuable type-strain genomes for metagenomic binning, comparative biology and taxonomic classification.</title>
        <authorList>
            <person name="Goeker M."/>
        </authorList>
    </citation>
    <scope>NUCLEOTIDE SEQUENCE [LARGE SCALE GENOMIC DNA]</scope>
    <source>
        <strain evidence="5 6">DSM 16268</strain>
    </source>
</reference>
<keyword evidence="4" id="KW-0732">Signal</keyword>
<dbReference type="PANTHER" id="PTHR43649:SF14">
    <property type="entry name" value="BLR3389 PROTEIN"/>
    <property type="match status" value="1"/>
</dbReference>
<name>A0A7W9FLL6_9HYPH</name>
<evidence type="ECO:0000256" key="2">
    <source>
        <dbReference type="ARBA" id="ARBA00008520"/>
    </source>
</evidence>
<dbReference type="RefSeq" id="WP_183855174.1">
    <property type="nucleotide sequence ID" value="NZ_JACHOO010000003.1"/>
</dbReference>
<protein>
    <submittedName>
        <fullName evidence="5">Raffinose/stachyose/melibiose transport system substrate-binding protein</fullName>
    </submittedName>
</protein>
<dbReference type="SUPFAM" id="SSF53850">
    <property type="entry name" value="Periplasmic binding protein-like II"/>
    <property type="match status" value="1"/>
</dbReference>
<evidence type="ECO:0000256" key="3">
    <source>
        <dbReference type="ARBA" id="ARBA00022764"/>
    </source>
</evidence>
<evidence type="ECO:0000256" key="1">
    <source>
        <dbReference type="ARBA" id="ARBA00004418"/>
    </source>
</evidence>
<accession>A0A7W9FLL6</accession>
<dbReference type="PANTHER" id="PTHR43649">
    <property type="entry name" value="ARABINOSE-BINDING PROTEIN-RELATED"/>
    <property type="match status" value="1"/>
</dbReference>
<dbReference type="EMBL" id="JACHOO010000003">
    <property type="protein sequence ID" value="MBB5752928.1"/>
    <property type="molecule type" value="Genomic_DNA"/>
</dbReference>
<dbReference type="Pfam" id="PF13416">
    <property type="entry name" value="SBP_bac_8"/>
    <property type="match status" value="1"/>
</dbReference>
<comment type="subcellular location">
    <subcellularLocation>
        <location evidence="1">Periplasm</location>
    </subcellularLocation>
</comment>
<proteinExistence type="inferred from homology"/>
<organism evidence="5 6">
    <name type="scientific">Prosthecomicrobium pneumaticum</name>
    <dbReference type="NCBI Taxonomy" id="81895"/>
    <lineage>
        <taxon>Bacteria</taxon>
        <taxon>Pseudomonadati</taxon>
        <taxon>Pseudomonadota</taxon>
        <taxon>Alphaproteobacteria</taxon>
        <taxon>Hyphomicrobiales</taxon>
        <taxon>Kaistiaceae</taxon>
        <taxon>Prosthecomicrobium</taxon>
    </lineage>
</organism>
<evidence type="ECO:0000256" key="4">
    <source>
        <dbReference type="SAM" id="SignalP"/>
    </source>
</evidence>
<dbReference type="GO" id="GO:0042597">
    <property type="term" value="C:periplasmic space"/>
    <property type="evidence" value="ECO:0007669"/>
    <property type="project" value="UniProtKB-SubCell"/>
</dbReference>
<keyword evidence="6" id="KW-1185">Reference proteome</keyword>
<keyword evidence="3" id="KW-0574">Periplasm</keyword>
<feature type="signal peptide" evidence="4">
    <location>
        <begin position="1"/>
        <end position="27"/>
    </location>
</feature>
<comment type="similarity">
    <text evidence="2">Belongs to the bacterial solute-binding protein 1 family.</text>
</comment>
<dbReference type="Gene3D" id="3.40.190.10">
    <property type="entry name" value="Periplasmic binding protein-like II"/>
    <property type="match status" value="2"/>
</dbReference>
<sequence>MLMTRERLTARLRIASCLAGLVFFAGASSGAAEGITLEVFGGSSLDQLAPRQAPDEQKAIQTAVIDGFLKANPDVAAVDWDAQGPQGEGVQRLMTARLGGQEIDLVACSAFHTNGTYVRRNLLMPITDKLGAFKDRIDAAALGAFTISGEVYGVPISTLSTSTIFYNIDMFEKLGIALPKTYEDLVAAVPKFQAAGVIPLLHQGANAPMWPMWYFETFSQASGDPIGKTQSNLAGTTKFTDAPDVEAFALIKKWVDDGVLSKDSLAVDMDGMRSAFATGKSAMYYGGTWEIPSLQTSVKDFKWGVFAFPKMAGTPGAPKHGGGADNGICLSSSIPPEKVDAAMRFVEYLTRPEVATLYLAPEQPIAASIAGVPQVEEGYAKDLRADAFPNTVKFLDWIWPSEIAVATSSAIAGIVGGTTTPEEAAASLQSVYDDLVAQGQWPPK</sequence>
<gene>
    <name evidence="5" type="ORF">GGQ63_001982</name>
</gene>
<dbReference type="InterPro" id="IPR050490">
    <property type="entry name" value="Bact_solute-bd_prot1"/>
</dbReference>
<feature type="chain" id="PRO_5031536211" evidence="4">
    <location>
        <begin position="28"/>
        <end position="444"/>
    </location>
</feature>
<dbReference type="AlphaFoldDB" id="A0A7W9FLL6"/>
<evidence type="ECO:0000313" key="5">
    <source>
        <dbReference type="EMBL" id="MBB5752928.1"/>
    </source>
</evidence>
<evidence type="ECO:0000313" key="6">
    <source>
        <dbReference type="Proteomes" id="UP000523821"/>
    </source>
</evidence>
<comment type="caution">
    <text evidence="5">The sequence shown here is derived from an EMBL/GenBank/DDBJ whole genome shotgun (WGS) entry which is preliminary data.</text>
</comment>